<keyword evidence="4" id="KW-0328">Glycosyltransferase</keyword>
<comment type="subcellular location">
    <subcellularLocation>
        <location evidence="1">Membrane</location>
        <topology evidence="1">Multi-pass membrane protein</topology>
    </subcellularLocation>
</comment>
<evidence type="ECO:0000313" key="10">
    <source>
        <dbReference type="EMBL" id="GHH12094.1"/>
    </source>
</evidence>
<name>A0ABQ3LCP7_9SPHN</name>
<evidence type="ECO:0000256" key="9">
    <source>
        <dbReference type="SAM" id="Phobius"/>
    </source>
</evidence>
<evidence type="ECO:0000256" key="1">
    <source>
        <dbReference type="ARBA" id="ARBA00004141"/>
    </source>
</evidence>
<dbReference type="RefSeq" id="WP_189675437.1">
    <property type="nucleotide sequence ID" value="NZ_BNAQ01000001.1"/>
</dbReference>
<keyword evidence="7 9" id="KW-1133">Transmembrane helix</keyword>
<accession>A0ABQ3LCP7</accession>
<evidence type="ECO:0000256" key="4">
    <source>
        <dbReference type="ARBA" id="ARBA00022676"/>
    </source>
</evidence>
<dbReference type="PANTHER" id="PTHR12726">
    <property type="entry name" value="CERAMIDE GLUCOSYLTRANSFERASE"/>
    <property type="match status" value="1"/>
</dbReference>
<comment type="pathway">
    <text evidence="3">Sphingolipid metabolism.</text>
</comment>
<dbReference type="Proteomes" id="UP000652430">
    <property type="component" value="Unassembled WGS sequence"/>
</dbReference>
<feature type="transmembrane region" description="Helical" evidence="9">
    <location>
        <begin position="306"/>
        <end position="326"/>
    </location>
</feature>
<dbReference type="PANTHER" id="PTHR12726:SF0">
    <property type="entry name" value="CERAMIDE GLUCOSYLTRANSFERASE"/>
    <property type="match status" value="1"/>
</dbReference>
<proteinExistence type="predicted"/>
<evidence type="ECO:0000256" key="5">
    <source>
        <dbReference type="ARBA" id="ARBA00022679"/>
    </source>
</evidence>
<evidence type="ECO:0000256" key="3">
    <source>
        <dbReference type="ARBA" id="ARBA00004991"/>
    </source>
</evidence>
<dbReference type="InterPro" id="IPR029044">
    <property type="entry name" value="Nucleotide-diphossugar_trans"/>
</dbReference>
<keyword evidence="11" id="KW-1185">Reference proteome</keyword>
<protein>
    <submittedName>
        <fullName evidence="10">Glucosyltransferase</fullName>
    </submittedName>
</protein>
<feature type="transmembrane region" description="Helical" evidence="9">
    <location>
        <begin position="6"/>
        <end position="29"/>
    </location>
</feature>
<evidence type="ECO:0000256" key="2">
    <source>
        <dbReference type="ARBA" id="ARBA00004760"/>
    </source>
</evidence>
<comment type="caution">
    <text evidence="10">The sequence shown here is derived from an EMBL/GenBank/DDBJ whole genome shotgun (WGS) entry which is preliminary data.</text>
</comment>
<evidence type="ECO:0000256" key="7">
    <source>
        <dbReference type="ARBA" id="ARBA00022989"/>
    </source>
</evidence>
<reference evidence="11" key="1">
    <citation type="journal article" date="2019" name="Int. J. Syst. Evol. Microbiol.">
        <title>The Global Catalogue of Microorganisms (GCM) 10K type strain sequencing project: providing services to taxonomists for standard genome sequencing and annotation.</title>
        <authorList>
            <consortium name="The Broad Institute Genomics Platform"/>
            <consortium name="The Broad Institute Genome Sequencing Center for Infectious Disease"/>
            <person name="Wu L."/>
            <person name="Ma J."/>
        </authorList>
    </citation>
    <scope>NUCLEOTIDE SEQUENCE [LARGE SCALE GENOMIC DNA]</scope>
    <source>
        <strain evidence="11">CGMCC 1.8957</strain>
    </source>
</reference>
<gene>
    <name evidence="10" type="ORF">GCM10008023_11870</name>
</gene>
<dbReference type="SUPFAM" id="SSF53448">
    <property type="entry name" value="Nucleotide-diphospho-sugar transferases"/>
    <property type="match status" value="1"/>
</dbReference>
<dbReference type="InterPro" id="IPR025993">
    <property type="entry name" value="Ceramide_glucosylTrfase"/>
</dbReference>
<sequence length="385" mass="40594">MQHLPILIGAALGWLAIAIAACGVGFLLVSAHTFRRFFAAAVPAPARNEAVTLLKPLYGAEPRLFDNLATFLAQTHGGPLQIVLGVQRADDAAIGVVAALKAAHPQTDIELVIDATVHGASGKLSNLINMDRVARHPILILSDSDIAVAPDYVAQLLAALDAPGVGAVTCLYRGRGDAEFWSLMAAAGVSYQFLLGATFGVAKRLATPCMGSTIALRRETLDAIGGFARFADVLADDYAIGASVRALGLEVAVPPMLVTHACDESSADALWRHELRWAATVRDLTFWPYVGSIVGLPLPVAVLAALYWPAAGVILALAAIFARWVVVRSVDAAVGRPVASFGIALLHDFAAFAVYIASFFVRSVDWRGATLTMKQDGRIAAATEH</sequence>
<dbReference type="EMBL" id="BNAQ01000001">
    <property type="protein sequence ID" value="GHH12094.1"/>
    <property type="molecule type" value="Genomic_DNA"/>
</dbReference>
<evidence type="ECO:0000313" key="11">
    <source>
        <dbReference type="Proteomes" id="UP000652430"/>
    </source>
</evidence>
<feature type="transmembrane region" description="Helical" evidence="9">
    <location>
        <begin position="180"/>
        <end position="202"/>
    </location>
</feature>
<dbReference type="NCBIfam" id="TIGR03472">
    <property type="entry name" value="HpnI"/>
    <property type="match status" value="1"/>
</dbReference>
<evidence type="ECO:0000256" key="8">
    <source>
        <dbReference type="ARBA" id="ARBA00023136"/>
    </source>
</evidence>
<dbReference type="InterPro" id="IPR017835">
    <property type="entry name" value="Hopen-assoc_HpnI"/>
</dbReference>
<keyword evidence="8 9" id="KW-0472">Membrane</keyword>
<dbReference type="Pfam" id="PF13506">
    <property type="entry name" value="Glyco_transf_21"/>
    <property type="match status" value="1"/>
</dbReference>
<keyword evidence="5" id="KW-0808">Transferase</keyword>
<evidence type="ECO:0000256" key="6">
    <source>
        <dbReference type="ARBA" id="ARBA00022692"/>
    </source>
</evidence>
<feature type="transmembrane region" description="Helical" evidence="9">
    <location>
        <begin position="338"/>
        <end position="361"/>
    </location>
</feature>
<keyword evidence="6 9" id="KW-0812">Transmembrane</keyword>
<dbReference type="CDD" id="cd02520">
    <property type="entry name" value="Glucosylceramide_synthase"/>
    <property type="match status" value="1"/>
</dbReference>
<comment type="pathway">
    <text evidence="2">Lipid metabolism; sphingolipid metabolism.</text>
</comment>
<dbReference type="Gene3D" id="3.90.550.10">
    <property type="entry name" value="Spore Coat Polysaccharide Biosynthesis Protein SpsA, Chain A"/>
    <property type="match status" value="1"/>
</dbReference>
<organism evidence="10 11">
    <name type="scientific">Sphingomonas glacialis</name>
    <dbReference type="NCBI Taxonomy" id="658225"/>
    <lineage>
        <taxon>Bacteria</taxon>
        <taxon>Pseudomonadati</taxon>
        <taxon>Pseudomonadota</taxon>
        <taxon>Alphaproteobacteria</taxon>
        <taxon>Sphingomonadales</taxon>
        <taxon>Sphingomonadaceae</taxon>
        <taxon>Sphingomonas</taxon>
    </lineage>
</organism>